<dbReference type="CDD" id="cd06261">
    <property type="entry name" value="TM_PBP2"/>
    <property type="match status" value="1"/>
</dbReference>
<feature type="compositionally biased region" description="Polar residues" evidence="8">
    <location>
        <begin position="10"/>
        <end position="29"/>
    </location>
</feature>
<dbReference type="KEGG" id="msg:MSMEI_6322"/>
<evidence type="ECO:0000313" key="11">
    <source>
        <dbReference type="Proteomes" id="UP000006158"/>
    </source>
</evidence>
<dbReference type="PATRIC" id="fig|246196.56.peg.6449"/>
<feature type="compositionally biased region" description="Basic residues" evidence="8">
    <location>
        <begin position="82"/>
        <end position="102"/>
    </location>
</feature>
<dbReference type="GO" id="GO:0005886">
    <property type="term" value="C:plasma membrane"/>
    <property type="evidence" value="ECO:0007669"/>
    <property type="project" value="UniProtKB-SubCell"/>
</dbReference>
<feature type="transmembrane region" description="Helical" evidence="7">
    <location>
        <begin position="444"/>
        <end position="463"/>
    </location>
</feature>
<evidence type="ECO:0000256" key="2">
    <source>
        <dbReference type="ARBA" id="ARBA00022448"/>
    </source>
</evidence>
<feature type="transmembrane region" description="Helical" evidence="7">
    <location>
        <begin position="418"/>
        <end position="438"/>
    </location>
</feature>
<dbReference type="InterPro" id="IPR000515">
    <property type="entry name" value="MetI-like"/>
</dbReference>
<feature type="region of interest" description="Disordered" evidence="8">
    <location>
        <begin position="196"/>
        <end position="229"/>
    </location>
</feature>
<feature type="compositionally biased region" description="Basic and acidic residues" evidence="8">
    <location>
        <begin position="282"/>
        <end position="297"/>
    </location>
</feature>
<name>I7FV01_MYCS2</name>
<evidence type="ECO:0000256" key="5">
    <source>
        <dbReference type="ARBA" id="ARBA00022989"/>
    </source>
</evidence>
<gene>
    <name evidence="10" type="ordered locus">MSMEI_6322</name>
</gene>
<dbReference type="SUPFAM" id="SSF161098">
    <property type="entry name" value="MetI-like"/>
    <property type="match status" value="1"/>
</dbReference>
<evidence type="ECO:0000313" key="10">
    <source>
        <dbReference type="EMBL" id="AFP42748.1"/>
    </source>
</evidence>
<dbReference type="PANTHER" id="PTHR30151:SF38">
    <property type="entry name" value="ALIPHATIC SULFONATES TRANSPORT PERMEASE PROTEIN SSUC-RELATED"/>
    <property type="match status" value="1"/>
</dbReference>
<dbReference type="InterPro" id="IPR035906">
    <property type="entry name" value="MetI-like_sf"/>
</dbReference>
<dbReference type="GO" id="GO:0055085">
    <property type="term" value="P:transmembrane transport"/>
    <property type="evidence" value="ECO:0007669"/>
    <property type="project" value="InterPro"/>
</dbReference>
<dbReference type="PROSITE" id="PS50928">
    <property type="entry name" value="ABC_TM1"/>
    <property type="match status" value="1"/>
</dbReference>
<feature type="transmembrane region" description="Helical" evidence="7">
    <location>
        <begin position="484"/>
        <end position="505"/>
    </location>
</feature>
<dbReference type="AlphaFoldDB" id="I7FV01"/>
<comment type="similarity">
    <text evidence="7">Belongs to the binding-protein-dependent transport system permease family.</text>
</comment>
<evidence type="ECO:0000256" key="1">
    <source>
        <dbReference type="ARBA" id="ARBA00004651"/>
    </source>
</evidence>
<feature type="domain" description="ABC transmembrane type-1" evidence="9">
    <location>
        <begin position="378"/>
        <end position="558"/>
    </location>
</feature>
<keyword evidence="6 7" id="KW-0472">Membrane</keyword>
<keyword evidence="3" id="KW-1003">Cell membrane</keyword>
<feature type="transmembrane region" description="Helical" evidence="7">
    <location>
        <begin position="540"/>
        <end position="560"/>
    </location>
</feature>
<dbReference type="Proteomes" id="UP000006158">
    <property type="component" value="Chromosome"/>
</dbReference>
<keyword evidence="5 7" id="KW-1133">Transmembrane helix</keyword>
<dbReference type="Gene3D" id="1.10.3720.10">
    <property type="entry name" value="MetI-like"/>
    <property type="match status" value="1"/>
</dbReference>
<feature type="transmembrane region" description="Helical" evidence="7">
    <location>
        <begin position="329"/>
        <end position="351"/>
    </location>
</feature>
<feature type="transmembrane region" description="Helical" evidence="7">
    <location>
        <begin position="385"/>
        <end position="406"/>
    </location>
</feature>
<evidence type="ECO:0000256" key="6">
    <source>
        <dbReference type="ARBA" id="ARBA00023136"/>
    </source>
</evidence>
<dbReference type="PANTHER" id="PTHR30151">
    <property type="entry name" value="ALKANE SULFONATE ABC TRANSPORTER-RELATED, MEMBRANE SUBUNIT"/>
    <property type="match status" value="1"/>
</dbReference>
<evidence type="ECO:0000256" key="8">
    <source>
        <dbReference type="SAM" id="MobiDB-lite"/>
    </source>
</evidence>
<feature type="compositionally biased region" description="Basic residues" evidence="8">
    <location>
        <begin position="120"/>
        <end position="139"/>
    </location>
</feature>
<comment type="subcellular location">
    <subcellularLocation>
        <location evidence="1 7">Cell membrane</location>
        <topology evidence="1 7">Multi-pass membrane protein</topology>
    </subcellularLocation>
</comment>
<keyword evidence="4 7" id="KW-0812">Transmembrane</keyword>
<feature type="region of interest" description="Disordered" evidence="8">
    <location>
        <begin position="276"/>
        <end position="302"/>
    </location>
</feature>
<protein>
    <submittedName>
        <fullName evidence="10">Binding-protein-dependent transport systems inner membrane component</fullName>
    </submittedName>
</protein>
<proteinExistence type="inferred from homology"/>
<feature type="compositionally biased region" description="Basic residues" evidence="8">
    <location>
        <begin position="196"/>
        <end position="206"/>
    </location>
</feature>
<evidence type="ECO:0000259" key="9">
    <source>
        <dbReference type="PROSITE" id="PS50928"/>
    </source>
</evidence>
<sequence>MPAGPRTRVRSSTSCAQPASSPTTRTTHCSCRPREPSGDPDRRITHKRIRAVRSHTTPDCRPLAASPPLAHCEPDADPGRVRLGRRGRLGGRPHPAAARRCRRPDLRDHRLGCGGDQLRGQHHQDRRRVRPGHGRRPGRRIRDGAQQIHGGLLLPAAVRARQHARPDLCGVRSADLRGRCRWTDRRLGVGRAALHRHERRRRRPLNRRPPVGHVPGVRAQSLRHPAPPVSACADDVRLRRCPVRLRDGMEGGGAHRGVWCGQRCWVHDPQGLPGIPGRRHARLDNPFHRRDGADRTRSGVSRSSILRMAEGNRMTVTHTWQRQLRSQRAAALATVAAILTIFGAWQCAVVIGNRVPPLSETVRRLGAESAAGELWGNLAISMNRFALGLVAALVVGAAIGVLMGLSRIADLAFSDLNAAALAIPAVIWALLTTMWFGFGWLTPVVTVFLSGLPFVIVNIAKATRAVPVELVLMARSFGVPRARVLREIVAPAVAGSTVAAVRFAIMSAWNGLLLAEWFGSTSGVGWRARYWYDANQLDGFLAWVLVFILLLVVADLLILGPIERFTTRWRNA</sequence>
<dbReference type="EMBL" id="CP001663">
    <property type="protein sequence ID" value="AFP42748.1"/>
    <property type="molecule type" value="Genomic_DNA"/>
</dbReference>
<keyword evidence="2 7" id="KW-0813">Transport</keyword>
<reference evidence="10 11" key="1">
    <citation type="journal article" date="2007" name="Genome Biol.">
        <title>Interrupted coding sequences in Mycobacterium smegmatis: authentic mutations or sequencing errors?</title>
        <authorList>
            <person name="Deshayes C."/>
            <person name="Perrodou E."/>
            <person name="Gallien S."/>
            <person name="Euphrasie D."/>
            <person name="Schaeffer C."/>
            <person name="Van-Dorsselaer A."/>
            <person name="Poch O."/>
            <person name="Lecompte O."/>
            <person name="Reyrat J.M."/>
        </authorList>
    </citation>
    <scope>NUCLEOTIDE SEQUENCE [LARGE SCALE GENOMIC DNA]</scope>
    <source>
        <strain evidence="11">ATCC 700084 / mc(2)155</strain>
    </source>
</reference>
<evidence type="ECO:0000256" key="3">
    <source>
        <dbReference type="ARBA" id="ARBA00022475"/>
    </source>
</evidence>
<feature type="compositionally biased region" description="Basic residues" evidence="8">
    <location>
        <begin position="44"/>
        <end position="53"/>
    </location>
</feature>
<accession>I7FV01</accession>
<dbReference type="Pfam" id="PF00528">
    <property type="entry name" value="BPD_transp_1"/>
    <property type="match status" value="1"/>
</dbReference>
<evidence type="ECO:0000256" key="7">
    <source>
        <dbReference type="RuleBase" id="RU363032"/>
    </source>
</evidence>
<reference evidence="10 11" key="2">
    <citation type="journal article" date="2009" name="Genome Res.">
        <title>Ortho-proteogenomics: multiple proteomes investigation through orthology and a new MS-based protocol.</title>
        <authorList>
            <person name="Gallien S."/>
            <person name="Perrodou E."/>
            <person name="Carapito C."/>
            <person name="Deshayes C."/>
            <person name="Reyrat J.M."/>
            <person name="Van Dorsselaer A."/>
            <person name="Poch O."/>
            <person name="Schaeffer C."/>
            <person name="Lecompte O."/>
        </authorList>
    </citation>
    <scope>NUCLEOTIDE SEQUENCE [LARGE SCALE GENOMIC DNA]</scope>
    <source>
        <strain evidence="11">ATCC 700084 / mc(2)155</strain>
    </source>
</reference>
<evidence type="ECO:0000256" key="4">
    <source>
        <dbReference type="ARBA" id="ARBA00022692"/>
    </source>
</evidence>
<feature type="compositionally biased region" description="Basic and acidic residues" evidence="8">
    <location>
        <begin position="32"/>
        <end position="43"/>
    </location>
</feature>
<feature type="region of interest" description="Disordered" evidence="8">
    <location>
        <begin position="1"/>
        <end position="141"/>
    </location>
</feature>
<organism evidence="10 11">
    <name type="scientific">Mycolicibacterium smegmatis (strain ATCC 700084 / mc(2)155)</name>
    <name type="common">Mycobacterium smegmatis</name>
    <dbReference type="NCBI Taxonomy" id="246196"/>
    <lineage>
        <taxon>Bacteria</taxon>
        <taxon>Bacillati</taxon>
        <taxon>Actinomycetota</taxon>
        <taxon>Actinomycetes</taxon>
        <taxon>Mycobacteriales</taxon>
        <taxon>Mycobacteriaceae</taxon>
        <taxon>Mycolicibacterium</taxon>
    </lineage>
</organism>